<keyword evidence="1" id="KW-0472">Membrane</keyword>
<dbReference type="AlphaFoldDB" id="A0A927MBU7"/>
<keyword evidence="1" id="KW-1133">Transmembrane helix</keyword>
<dbReference type="EMBL" id="JADBEB010000001">
    <property type="protein sequence ID" value="MBE1491868.1"/>
    <property type="molecule type" value="Genomic_DNA"/>
</dbReference>
<dbReference type="Proteomes" id="UP000649753">
    <property type="component" value="Unassembled WGS sequence"/>
</dbReference>
<evidence type="ECO:0000313" key="2">
    <source>
        <dbReference type="EMBL" id="MBE1491868.1"/>
    </source>
</evidence>
<dbReference type="RefSeq" id="WP_192770859.1">
    <property type="nucleotide sequence ID" value="NZ_JADBEB010000001.1"/>
</dbReference>
<name>A0A927MBU7_9ACTN</name>
<sequence length="176" mass="18833">MQAALCILVPFAIVVVWLNYRHNVALTKLTLERLGMSHEGIVANAKGGFGLAFAGAATFILGPFLVMASAALYPIWRRSRAAWTTSSVAAGLLAGACALLLLALLVFQPFVGFDGDWDLAAAPKVVAEYDLVAGQNPRHWHQWALLSLPALGAIAILTCALQVHCLRRPSETGWIS</sequence>
<comment type="caution">
    <text evidence="2">The sequence shown here is derived from an EMBL/GenBank/DDBJ whole genome shotgun (WGS) entry which is preliminary data.</text>
</comment>
<protein>
    <submittedName>
        <fullName evidence="2">Uncharacterized protein</fullName>
    </submittedName>
</protein>
<feature type="transmembrane region" description="Helical" evidence="1">
    <location>
        <begin position="51"/>
        <end position="76"/>
    </location>
</feature>
<reference evidence="2" key="1">
    <citation type="submission" date="2020-10" db="EMBL/GenBank/DDBJ databases">
        <title>Sequencing the genomes of 1000 actinobacteria strains.</title>
        <authorList>
            <person name="Klenk H.-P."/>
        </authorList>
    </citation>
    <scope>NUCLEOTIDE SEQUENCE</scope>
    <source>
        <strain evidence="2">DSM 46832</strain>
    </source>
</reference>
<feature type="transmembrane region" description="Helical" evidence="1">
    <location>
        <begin position="88"/>
        <end position="107"/>
    </location>
</feature>
<evidence type="ECO:0000313" key="3">
    <source>
        <dbReference type="Proteomes" id="UP000649753"/>
    </source>
</evidence>
<keyword evidence="1" id="KW-0812">Transmembrane</keyword>
<keyword evidence="3" id="KW-1185">Reference proteome</keyword>
<gene>
    <name evidence="2" type="ORF">H4W31_007506</name>
</gene>
<evidence type="ECO:0000256" key="1">
    <source>
        <dbReference type="SAM" id="Phobius"/>
    </source>
</evidence>
<proteinExistence type="predicted"/>
<accession>A0A927MBU7</accession>
<feature type="transmembrane region" description="Helical" evidence="1">
    <location>
        <begin position="140"/>
        <end position="161"/>
    </location>
</feature>
<organism evidence="2 3">
    <name type="scientific">Plantactinospora soyae</name>
    <dbReference type="NCBI Taxonomy" id="1544732"/>
    <lineage>
        <taxon>Bacteria</taxon>
        <taxon>Bacillati</taxon>
        <taxon>Actinomycetota</taxon>
        <taxon>Actinomycetes</taxon>
        <taxon>Micromonosporales</taxon>
        <taxon>Micromonosporaceae</taxon>
        <taxon>Plantactinospora</taxon>
    </lineage>
</organism>